<evidence type="ECO:0000313" key="2">
    <source>
        <dbReference type="Proteomes" id="UP000314294"/>
    </source>
</evidence>
<evidence type="ECO:0000313" key="1">
    <source>
        <dbReference type="EMBL" id="TNN34409.1"/>
    </source>
</evidence>
<accession>A0A4Z2EZX0</accession>
<organism evidence="1 2">
    <name type="scientific">Liparis tanakae</name>
    <name type="common">Tanaka's snailfish</name>
    <dbReference type="NCBI Taxonomy" id="230148"/>
    <lineage>
        <taxon>Eukaryota</taxon>
        <taxon>Metazoa</taxon>
        <taxon>Chordata</taxon>
        <taxon>Craniata</taxon>
        <taxon>Vertebrata</taxon>
        <taxon>Euteleostomi</taxon>
        <taxon>Actinopterygii</taxon>
        <taxon>Neopterygii</taxon>
        <taxon>Teleostei</taxon>
        <taxon>Neoteleostei</taxon>
        <taxon>Acanthomorphata</taxon>
        <taxon>Eupercaria</taxon>
        <taxon>Perciformes</taxon>
        <taxon>Cottioidei</taxon>
        <taxon>Cottales</taxon>
        <taxon>Liparidae</taxon>
        <taxon>Liparis</taxon>
    </lineage>
</organism>
<sequence>MARSRFASSMKGRFSASDITFHSAPSRLLISELCILGFSCAIFLRCPRDHTMNAFIGLFTRSWFALDPLFGPVCPVVVFVWGPGECRMNGLERRGSERQLCRIRGGGARRRRRGGAPHPLRRYGLPLLLLQERRMQGEEARY</sequence>
<proteinExistence type="predicted"/>
<dbReference type="Proteomes" id="UP000314294">
    <property type="component" value="Unassembled WGS sequence"/>
</dbReference>
<dbReference type="AlphaFoldDB" id="A0A4Z2EZX0"/>
<dbReference type="OrthoDB" id="8123758at2759"/>
<gene>
    <name evidence="1" type="ORF">EYF80_055425</name>
</gene>
<protein>
    <submittedName>
        <fullName evidence="1">Uncharacterized protein</fullName>
    </submittedName>
</protein>
<keyword evidence="2" id="KW-1185">Reference proteome</keyword>
<name>A0A4Z2EZX0_9TELE</name>
<comment type="caution">
    <text evidence="1">The sequence shown here is derived from an EMBL/GenBank/DDBJ whole genome shotgun (WGS) entry which is preliminary data.</text>
</comment>
<reference evidence="1 2" key="1">
    <citation type="submission" date="2019-03" db="EMBL/GenBank/DDBJ databases">
        <title>First draft genome of Liparis tanakae, snailfish: a comprehensive survey of snailfish specific genes.</title>
        <authorList>
            <person name="Kim W."/>
            <person name="Song I."/>
            <person name="Jeong J.-H."/>
            <person name="Kim D."/>
            <person name="Kim S."/>
            <person name="Ryu S."/>
            <person name="Song J.Y."/>
            <person name="Lee S.K."/>
        </authorList>
    </citation>
    <scope>NUCLEOTIDE SEQUENCE [LARGE SCALE GENOMIC DNA]</scope>
    <source>
        <tissue evidence="1">Muscle</tissue>
    </source>
</reference>
<dbReference type="EMBL" id="SRLO01001968">
    <property type="protein sequence ID" value="TNN34409.1"/>
    <property type="molecule type" value="Genomic_DNA"/>
</dbReference>